<evidence type="ECO:0000313" key="2">
    <source>
        <dbReference type="Proteomes" id="UP000243459"/>
    </source>
</evidence>
<dbReference type="Proteomes" id="UP000243459">
    <property type="component" value="Chromosome 10"/>
</dbReference>
<evidence type="ECO:0008006" key="3">
    <source>
        <dbReference type="Google" id="ProtNLM"/>
    </source>
</evidence>
<reference evidence="2" key="1">
    <citation type="journal article" date="2017" name="Nat. Commun.">
        <title>The asparagus genome sheds light on the origin and evolution of a young Y chromosome.</title>
        <authorList>
            <person name="Harkess A."/>
            <person name="Zhou J."/>
            <person name="Xu C."/>
            <person name="Bowers J.E."/>
            <person name="Van der Hulst R."/>
            <person name="Ayyampalayam S."/>
            <person name="Mercati F."/>
            <person name="Riccardi P."/>
            <person name="McKain M.R."/>
            <person name="Kakrana A."/>
            <person name="Tang H."/>
            <person name="Ray J."/>
            <person name="Groenendijk J."/>
            <person name="Arikit S."/>
            <person name="Mathioni S.M."/>
            <person name="Nakano M."/>
            <person name="Shan H."/>
            <person name="Telgmann-Rauber A."/>
            <person name="Kanno A."/>
            <person name="Yue Z."/>
            <person name="Chen H."/>
            <person name="Li W."/>
            <person name="Chen Y."/>
            <person name="Xu X."/>
            <person name="Zhang Y."/>
            <person name="Luo S."/>
            <person name="Chen H."/>
            <person name="Gao J."/>
            <person name="Mao Z."/>
            <person name="Pires J.C."/>
            <person name="Luo M."/>
            <person name="Kudrna D."/>
            <person name="Wing R.A."/>
            <person name="Meyers B.C."/>
            <person name="Yi K."/>
            <person name="Kong H."/>
            <person name="Lavrijsen P."/>
            <person name="Sunseri F."/>
            <person name="Falavigna A."/>
            <person name="Ye Y."/>
            <person name="Leebens-Mack J.H."/>
            <person name="Chen G."/>
        </authorList>
    </citation>
    <scope>NUCLEOTIDE SEQUENCE [LARGE SCALE GENOMIC DNA]</scope>
    <source>
        <strain evidence="2">cv. DH0086</strain>
    </source>
</reference>
<dbReference type="Gramene" id="ONK56346">
    <property type="protein sequence ID" value="ONK56346"/>
    <property type="gene ID" value="A4U43_C10F7140"/>
</dbReference>
<protein>
    <recommendedName>
        <fullName evidence="3">Aminotransferase-like plant mobile domain-containing protein</fullName>
    </recommendedName>
</protein>
<evidence type="ECO:0000313" key="1">
    <source>
        <dbReference type="EMBL" id="ONK56346.1"/>
    </source>
</evidence>
<dbReference type="EMBL" id="CM007390">
    <property type="protein sequence ID" value="ONK56346.1"/>
    <property type="molecule type" value="Genomic_DNA"/>
</dbReference>
<accession>A0A5P1E5R9</accession>
<name>A0A5P1E5R9_ASPOF</name>
<proteinExistence type="predicted"/>
<keyword evidence="2" id="KW-1185">Reference proteome</keyword>
<dbReference type="AlphaFoldDB" id="A0A5P1E5R9"/>
<gene>
    <name evidence="1" type="ORF">A4U43_C10F7140</name>
</gene>
<sequence>MNTQNVVEFLSREFSAHSVEGRCSEAYASTDEPIPVPVAPQFAPDYLFGDSIEDPAAVFLGMEQWLHHDDGGHLYLPPIPRHRSLAELRCQAVPREMSWRLTEEYERIHCGYITRGTVGSSNRNRITGLHPGITGLNDPPKGEIFTVANTVKNRLAALGREMPATGHRCYGWVHSSDKLWWTRLSHYILDRFGEDLKAGGLYAAVRATTYGLTMSVPHFLALLELYNHDANTFLTKHGELGLALHEMYKISGLPMGNMIYQEYFPSNKELQQLKSRTPNRYNTFWDLACHYHIALAGIDPLSKKSRPQISLKKFSDYLFKNTDSVLDEPICELSPLTISEVNELIKKSNAQSYTTTGVEDGFAAETKFQTFLWHGVKLIRPTTLLAGYLAIWLKKCVVPYQSSDVLSPEVLFLAVLLAHRKNLCLLPAMTAGIYRGLRQIVSGFSQENSPPTQIPLTKVELPYTYLMAWLVLHRSDMMWAPTSVDPSLPFLQIIENCKWKGRGCEDVRKQL</sequence>
<organism evidence="1 2">
    <name type="scientific">Asparagus officinalis</name>
    <name type="common">Garden asparagus</name>
    <dbReference type="NCBI Taxonomy" id="4686"/>
    <lineage>
        <taxon>Eukaryota</taxon>
        <taxon>Viridiplantae</taxon>
        <taxon>Streptophyta</taxon>
        <taxon>Embryophyta</taxon>
        <taxon>Tracheophyta</taxon>
        <taxon>Spermatophyta</taxon>
        <taxon>Magnoliopsida</taxon>
        <taxon>Liliopsida</taxon>
        <taxon>Asparagales</taxon>
        <taxon>Asparagaceae</taxon>
        <taxon>Asparagoideae</taxon>
        <taxon>Asparagus</taxon>
    </lineage>
</organism>